<name>A0A6H1Q4M4_9PROT</name>
<dbReference type="InterPro" id="IPR002547">
    <property type="entry name" value="tRNA-bd_dom"/>
</dbReference>
<dbReference type="NCBIfam" id="TIGR02222">
    <property type="entry name" value="chap_CsaA"/>
    <property type="match status" value="1"/>
</dbReference>
<evidence type="ECO:0000256" key="1">
    <source>
        <dbReference type="ARBA" id="ARBA00022555"/>
    </source>
</evidence>
<dbReference type="AlphaFoldDB" id="A0A6H1Q4M4"/>
<dbReference type="InterPro" id="IPR008231">
    <property type="entry name" value="CsaA"/>
</dbReference>
<dbReference type="GO" id="GO:0000049">
    <property type="term" value="F:tRNA binding"/>
    <property type="evidence" value="ECO:0007669"/>
    <property type="project" value="UniProtKB-UniRule"/>
</dbReference>
<evidence type="ECO:0000256" key="3">
    <source>
        <dbReference type="PROSITE-ProRule" id="PRU00209"/>
    </source>
</evidence>
<dbReference type="Pfam" id="PF01588">
    <property type="entry name" value="tRNA_bind"/>
    <property type="match status" value="1"/>
</dbReference>
<dbReference type="Proteomes" id="UP000501094">
    <property type="component" value="Chromosome"/>
</dbReference>
<sequence>MKEQITYDDFDKIDIRVGTVISVKKNEKARKPSLVIEVDFGKEIGIKKSSAQITHYYNEENLKGKQVVGICNFPEKNIAGIVSQVLILGSIDKEGKVILLHPSQESENGLPVA</sequence>
<dbReference type="PROSITE" id="PS50886">
    <property type="entry name" value="TRBD"/>
    <property type="match status" value="1"/>
</dbReference>
<reference evidence="5 6" key="1">
    <citation type="journal article" date="2020" name="Nat. Microbiol.">
        <title>Lysogenic host-virus interactions in SAR11 marine bacteria.</title>
        <authorList>
            <person name="Morris R.M."/>
            <person name="Cain K.R."/>
            <person name="Hvorecny K.L."/>
            <person name="Kollman J.M."/>
        </authorList>
    </citation>
    <scope>NUCLEOTIDE SEQUENCE [LARGE SCALE GENOMIC DNA]</scope>
    <source>
        <strain evidence="5 6">NP1</strain>
    </source>
</reference>
<keyword evidence="1 3" id="KW-0820">tRNA-binding</keyword>
<keyword evidence="2 3" id="KW-0694">RNA-binding</keyword>
<dbReference type="PANTHER" id="PTHR11586:SF37">
    <property type="entry name" value="TRNA-BINDING DOMAIN-CONTAINING PROTEIN"/>
    <property type="match status" value="1"/>
</dbReference>
<keyword evidence="6" id="KW-1185">Reference proteome</keyword>
<dbReference type="SUPFAM" id="SSF50249">
    <property type="entry name" value="Nucleic acid-binding proteins"/>
    <property type="match status" value="1"/>
</dbReference>
<protein>
    <submittedName>
        <fullName evidence="5">tRNA-binding protein</fullName>
    </submittedName>
</protein>
<dbReference type="KEGG" id="peg:E5R92_06620"/>
<dbReference type="InterPro" id="IPR012340">
    <property type="entry name" value="NA-bd_OB-fold"/>
</dbReference>
<evidence type="ECO:0000259" key="4">
    <source>
        <dbReference type="PROSITE" id="PS50886"/>
    </source>
</evidence>
<dbReference type="NCBIfam" id="NF007494">
    <property type="entry name" value="PRK10089.1-3"/>
    <property type="match status" value="1"/>
</dbReference>
<dbReference type="RefSeq" id="WP_168607307.1">
    <property type="nucleotide sequence ID" value="NZ_CP038852.1"/>
</dbReference>
<organism evidence="5 6">
    <name type="scientific">Candidatus Pelagibacter giovannonii</name>
    <dbReference type="NCBI Taxonomy" id="2563896"/>
    <lineage>
        <taxon>Bacteria</taxon>
        <taxon>Pseudomonadati</taxon>
        <taxon>Pseudomonadota</taxon>
        <taxon>Alphaproteobacteria</taxon>
        <taxon>Candidatus Pelagibacterales</taxon>
        <taxon>Candidatus Pelagibacteraceae</taxon>
        <taxon>Candidatus Pelagibacter</taxon>
    </lineage>
</organism>
<proteinExistence type="predicted"/>
<gene>
    <name evidence="5" type="ORF">E5R92_06620</name>
</gene>
<dbReference type="FunFam" id="2.40.50.140:FF:000165">
    <property type="entry name" value="Chaperone CsaA"/>
    <property type="match status" value="1"/>
</dbReference>
<evidence type="ECO:0000313" key="6">
    <source>
        <dbReference type="Proteomes" id="UP000501094"/>
    </source>
</evidence>
<accession>A0A6H1Q4M4</accession>
<evidence type="ECO:0000256" key="2">
    <source>
        <dbReference type="ARBA" id="ARBA00022884"/>
    </source>
</evidence>
<dbReference type="InterPro" id="IPR051270">
    <property type="entry name" value="Tyrosine-tRNA_ligase_regulator"/>
</dbReference>
<dbReference type="Gene3D" id="2.40.50.140">
    <property type="entry name" value="Nucleic acid-binding proteins"/>
    <property type="match status" value="1"/>
</dbReference>
<dbReference type="EMBL" id="CP038852">
    <property type="protein sequence ID" value="QIZ21450.1"/>
    <property type="molecule type" value="Genomic_DNA"/>
</dbReference>
<dbReference type="NCBIfam" id="NF007495">
    <property type="entry name" value="PRK10089.1-4"/>
    <property type="match status" value="1"/>
</dbReference>
<dbReference type="PANTHER" id="PTHR11586">
    <property type="entry name" value="TRNA-AMINOACYLATION COFACTOR ARC1 FAMILY MEMBER"/>
    <property type="match status" value="1"/>
</dbReference>
<evidence type="ECO:0000313" key="5">
    <source>
        <dbReference type="EMBL" id="QIZ21450.1"/>
    </source>
</evidence>
<feature type="domain" description="TRNA-binding" evidence="4">
    <location>
        <begin position="9"/>
        <end position="113"/>
    </location>
</feature>
<dbReference type="CDD" id="cd02798">
    <property type="entry name" value="tRNA_bind_CsaA"/>
    <property type="match status" value="1"/>
</dbReference>